<feature type="transmembrane region" description="Helical" evidence="10">
    <location>
        <begin position="1366"/>
        <end position="1384"/>
    </location>
</feature>
<feature type="transmembrane region" description="Helical" evidence="10">
    <location>
        <begin position="1431"/>
        <end position="1453"/>
    </location>
</feature>
<dbReference type="PANTHER" id="PTHR47804">
    <property type="entry name" value="60S RIBOSOMAL PROTEIN L19"/>
    <property type="match status" value="1"/>
</dbReference>
<feature type="region of interest" description="Disordered" evidence="9">
    <location>
        <begin position="588"/>
        <end position="677"/>
    </location>
</feature>
<reference evidence="14 15" key="1">
    <citation type="submission" date="2020-03" db="EMBL/GenBank/DDBJ databases">
        <title>Draft Genome Sequence of Cudoniella acicularis.</title>
        <authorList>
            <person name="Buettner E."/>
            <person name="Kellner H."/>
        </authorList>
    </citation>
    <scope>NUCLEOTIDE SEQUENCE [LARGE SCALE GENOMIC DNA]</scope>
    <source>
        <strain evidence="14 15">DSM 108380</strain>
    </source>
</reference>
<evidence type="ECO:0000256" key="2">
    <source>
        <dbReference type="ARBA" id="ARBA00022574"/>
    </source>
</evidence>
<feature type="repeat" description="WD" evidence="8">
    <location>
        <begin position="54"/>
        <end position="86"/>
    </location>
</feature>
<dbReference type="PANTHER" id="PTHR47804:SF1">
    <property type="entry name" value="DUF2421 DOMAIN-CONTAINING PROTEIN"/>
    <property type="match status" value="1"/>
</dbReference>
<dbReference type="EMBL" id="JAAMPI010000071">
    <property type="protein sequence ID" value="KAF4636320.1"/>
    <property type="molecule type" value="Genomic_DNA"/>
</dbReference>
<dbReference type="SUPFAM" id="SSF50978">
    <property type="entry name" value="WD40 repeat-like"/>
    <property type="match status" value="2"/>
</dbReference>
<feature type="transmembrane region" description="Helical" evidence="10">
    <location>
        <begin position="866"/>
        <end position="886"/>
    </location>
</feature>
<keyword evidence="6 10" id="KW-0472">Membrane</keyword>
<feature type="compositionally biased region" description="Polar residues" evidence="9">
    <location>
        <begin position="1066"/>
        <end position="1076"/>
    </location>
</feature>
<dbReference type="Proteomes" id="UP000566819">
    <property type="component" value="Unassembled WGS sequence"/>
</dbReference>
<sequence length="1650" mass="180965">MSIVIDKILAASPNTERGRPTQLSTDPKGERIAYASGKSIFLRSLDDPSQSKQYISHTVQTTVARFSPSGYYVASGDVSGSVKVWDAVEGVNTKGDYHIISGRINDIAWDGDSQRIIAVGDGRERFGHCITADSGNSIGEISGHSSIINTVSIRQQRPIRAATGADDSSVVFLNGVPFKFTTKLGGLHKGYVNGVGFSPDGSRLVSVGADRRIQLYDGKTGEATTQIGEGEHKGSIFGVSWARDSKRFVTASADQTIKLWDVEAGKAVQTWRFGEEGSVSIPDHQVGVVWPAGRSDGMVVSLNLAGDLNYLVEGYQQPTKVVQGHNRSITALGSSEDSKAQTFWTGSFEGRVCSWDSHTGLGKAIEGQTHSNQVTAFQTTPSRAYSVGWDDTLRIADASNNTFLGETSKLSGQPKGIASAEGRVFVATTSGIDIFSKDTLVGNFPAKNFTPTAIAASGPFVAVGDDANAVHIYTVDGSHKLSETETLTKSTAQITTLAFSPNGSFLAAGNSSGKIIVYDSSTWAVKTDRWSAHTARVICISWNSEGTHAVSGGLDTNVFVWSLQSPGQRVKAANAHKDGVNGFRLCNASKSKCRPQQPPNPKYEKTEMSSPLASDGPAPPSSRTSSRFSKRNKLKNGTFILPTTGERVRRQITLRDPASFEPPPQHNTRHFDDPEPLIPPRRTYSQAGTFRTAVDNSAAVAKEFWQWLHTPTAKGVLKCSLAYLLGSMGTFLPPLASFLGTNSDGKHMVATITVYFHPARSAGSMAEAGLLGFAAFLYATFISISSMAVSVFFGTQLDLTTLAHALVLIVFCGGGLGFVGWIKQKFNTPLVSVACSTTSLAIVTVLTKENAVHVGIFTDDKIVQVMKMVIMGMAASTAVSLLVWPVSSRTELRDTMIKTTDSMGSMLTMITRGFLSGSETDLRSSSFNNAQSKYRSVFKQLTKNLREAKFEHYFLGTENQYKLEAGLVNCMHRLAQSIGGLRSAATTQFSLLRETTGYGSATPVNGVSFSMPQMHGTSISSTLTGKNDRFAVLTAIEEASEEGSGTEDQTSENGGALKRMDRQDTEPTGSASTSLPTVRTPAEIFSRFIMLLGPSMKSLAYTLSQILEELPFGEGPEYPITINEHFQTSLTEAFSARSDALKELYKSKELDRDRSESVEADFEEVAASCGHFSFSLQAFAEEMQTYLSILEELKEETENRKQRSWNWIRIWRKDKNHQNQDANTDPEQESLIDQNQDTDVPKGLPDMVLQKRESKFWEPETDGKESTKQEVYRWVLSLMSFLERDDIRFAIKVGIGAALWALFAFIPATRPIYRHWRGEWGLVSFMLVCSMTIGASNTTGYARFIGTFIGAISSTIVWIVCQENPYALAFCGWLFSIPCFWLIVAKGKGPLGRFTVLTYNLSCLYAYSLSIREGENDEDEGGEHPMIVEIAMHRLVAVISGVVWGLVISRMIWPISARQKFKDGLSLLWLRMGLIWKRDPLSTLLEGESPNSYMNLREEFALQRFVLRLDNLRGSATSEFELRGPFPSKAYGRIMDSTNKLLDAFHAMNVVMTKEPQAMLASSLKLEFPINDALPSAESPRDRLLAKIFQYRKHVAAAEDPSLVAIKDEDYELLYAYVLVTGQLAEEIKKVEKEVEDLFGVMDEDLLKLQ</sequence>
<dbReference type="Pfam" id="PF12894">
    <property type="entry name" value="ANAPC4_WD40"/>
    <property type="match status" value="1"/>
</dbReference>
<dbReference type="PROSITE" id="PS50082">
    <property type="entry name" value="WD_REPEATS_2"/>
    <property type="match status" value="5"/>
</dbReference>
<feature type="domain" description="Putative ER transporter 6TM N-terminal" evidence="11">
    <location>
        <begin position="806"/>
        <end position="951"/>
    </location>
</feature>
<feature type="repeat" description="WD" evidence="8">
    <location>
        <begin position="188"/>
        <end position="226"/>
    </location>
</feature>
<dbReference type="PROSITE" id="PS50294">
    <property type="entry name" value="WD_REPEATS_REGION"/>
    <property type="match status" value="3"/>
</dbReference>
<feature type="transmembrane region" description="Helical" evidence="10">
    <location>
        <begin position="829"/>
        <end position="846"/>
    </location>
</feature>
<feature type="domain" description="Anaphase-promoting complex subunit 4-like WD40" evidence="12">
    <location>
        <begin position="468"/>
        <end position="544"/>
    </location>
</feature>
<evidence type="ECO:0000256" key="4">
    <source>
        <dbReference type="ARBA" id="ARBA00022737"/>
    </source>
</evidence>
<dbReference type="Gene3D" id="2.130.10.10">
    <property type="entry name" value="YVTN repeat-like/Quinoprotein amine dehydrogenase"/>
    <property type="match status" value="2"/>
</dbReference>
<comment type="similarity">
    <text evidence="7">Belongs to the WD repeat AIP1 family.</text>
</comment>
<dbReference type="Pfam" id="PF13515">
    <property type="entry name" value="FUSC_2"/>
    <property type="match status" value="1"/>
</dbReference>
<keyword evidence="3 10" id="KW-0812">Transmembrane</keyword>
<evidence type="ECO:0000313" key="14">
    <source>
        <dbReference type="EMBL" id="KAF4636320.1"/>
    </source>
</evidence>
<evidence type="ECO:0008006" key="16">
    <source>
        <dbReference type="Google" id="ProtNLM"/>
    </source>
</evidence>
<evidence type="ECO:0000256" key="3">
    <source>
        <dbReference type="ARBA" id="ARBA00022692"/>
    </source>
</evidence>
<evidence type="ECO:0000256" key="8">
    <source>
        <dbReference type="PROSITE-ProRule" id="PRU00221"/>
    </source>
</evidence>
<feature type="transmembrane region" description="Helical" evidence="10">
    <location>
        <begin position="1289"/>
        <end position="1308"/>
    </location>
</feature>
<dbReference type="GO" id="GO:0030029">
    <property type="term" value="P:actin filament-based process"/>
    <property type="evidence" value="ECO:0007669"/>
    <property type="project" value="UniProtKB-ARBA"/>
</dbReference>
<dbReference type="Pfam" id="PF10337">
    <property type="entry name" value="ArAE_2_N"/>
    <property type="match status" value="1"/>
</dbReference>
<evidence type="ECO:0000256" key="6">
    <source>
        <dbReference type="ARBA" id="ARBA00023136"/>
    </source>
</evidence>
<dbReference type="FunFam" id="2.130.10.10:FF:000102">
    <property type="entry name" value="Actin-interacting protein 1"/>
    <property type="match status" value="1"/>
</dbReference>
<evidence type="ECO:0000256" key="9">
    <source>
        <dbReference type="SAM" id="MobiDB-lite"/>
    </source>
</evidence>
<keyword evidence="2 8" id="KW-0853">WD repeat</keyword>
<keyword evidence="5 10" id="KW-1133">Transmembrane helix</keyword>
<comment type="subcellular location">
    <subcellularLocation>
        <location evidence="1">Membrane</location>
        <topology evidence="1">Multi-pass membrane protein</topology>
    </subcellularLocation>
</comment>
<proteinExistence type="inferred from homology"/>
<dbReference type="InterPro" id="IPR049453">
    <property type="entry name" value="Memb_transporter_dom"/>
</dbReference>
<feature type="domain" description="Integral membrane bound transporter" evidence="13">
    <location>
        <begin position="1312"/>
        <end position="1448"/>
    </location>
</feature>
<feature type="repeat" description="WD" evidence="8">
    <location>
        <begin position="487"/>
        <end position="519"/>
    </location>
</feature>
<dbReference type="InterPro" id="IPR024977">
    <property type="entry name" value="Apc4-like_WD40_dom"/>
</dbReference>
<gene>
    <name evidence="14" type="ORF">G7Y89_g1758</name>
</gene>
<feature type="repeat" description="WD" evidence="8">
    <location>
        <begin position="229"/>
        <end position="270"/>
    </location>
</feature>
<evidence type="ECO:0000259" key="11">
    <source>
        <dbReference type="Pfam" id="PF10337"/>
    </source>
</evidence>
<keyword evidence="15" id="KW-1185">Reference proteome</keyword>
<feature type="transmembrane region" description="Helical" evidence="10">
    <location>
        <begin position="1344"/>
        <end position="1360"/>
    </location>
</feature>
<evidence type="ECO:0000256" key="1">
    <source>
        <dbReference type="ARBA" id="ARBA00004141"/>
    </source>
</evidence>
<name>A0A8H4RUK8_9HELO</name>
<protein>
    <recommendedName>
        <fullName evidence="16">Anaphase-promoting complex subunit 4 WD40 domain-containing protein</fullName>
    </recommendedName>
</protein>
<evidence type="ECO:0000256" key="7">
    <source>
        <dbReference type="ARBA" id="ARBA00038366"/>
    </source>
</evidence>
<accession>A0A8H4RUK8</accession>
<comment type="caution">
    <text evidence="14">The sequence shown here is derived from an EMBL/GenBank/DDBJ whole genome shotgun (WGS) entry which is preliminary data.</text>
</comment>
<dbReference type="InterPro" id="IPR001680">
    <property type="entry name" value="WD40_rpt"/>
</dbReference>
<dbReference type="OrthoDB" id="2306at2759"/>
<dbReference type="GO" id="GO:0003779">
    <property type="term" value="F:actin binding"/>
    <property type="evidence" value="ECO:0007669"/>
    <property type="project" value="UniProtKB-ARBA"/>
</dbReference>
<dbReference type="Pfam" id="PF00400">
    <property type="entry name" value="WD40"/>
    <property type="match status" value="3"/>
</dbReference>
<evidence type="ECO:0000259" key="12">
    <source>
        <dbReference type="Pfam" id="PF12894"/>
    </source>
</evidence>
<feature type="region of interest" description="Disordered" evidence="9">
    <location>
        <begin position="1038"/>
        <end position="1076"/>
    </location>
</feature>
<dbReference type="InterPro" id="IPR018823">
    <property type="entry name" value="ArAE_2_N"/>
</dbReference>
<dbReference type="InterPro" id="IPR015943">
    <property type="entry name" value="WD40/YVTN_repeat-like_dom_sf"/>
</dbReference>
<evidence type="ECO:0000259" key="13">
    <source>
        <dbReference type="Pfam" id="PF13515"/>
    </source>
</evidence>
<feature type="transmembrane region" description="Helical" evidence="10">
    <location>
        <begin position="770"/>
        <end position="793"/>
    </location>
</feature>
<dbReference type="GO" id="GO:0016020">
    <property type="term" value="C:membrane"/>
    <property type="evidence" value="ECO:0007669"/>
    <property type="project" value="UniProtKB-SubCell"/>
</dbReference>
<feature type="repeat" description="WD" evidence="8">
    <location>
        <begin position="530"/>
        <end position="565"/>
    </location>
</feature>
<keyword evidence="4" id="KW-0677">Repeat</keyword>
<feature type="transmembrane region" description="Helical" evidence="10">
    <location>
        <begin position="799"/>
        <end position="822"/>
    </location>
</feature>
<feature type="transmembrane region" description="Helical" evidence="10">
    <location>
        <begin position="1320"/>
        <end position="1337"/>
    </location>
</feature>
<evidence type="ECO:0000256" key="10">
    <source>
        <dbReference type="SAM" id="Phobius"/>
    </source>
</evidence>
<dbReference type="FunFam" id="2.130.10.10:FF:000167">
    <property type="entry name" value="Actin-interacting protein 1"/>
    <property type="match status" value="1"/>
</dbReference>
<evidence type="ECO:0000256" key="5">
    <source>
        <dbReference type="ARBA" id="ARBA00022989"/>
    </source>
</evidence>
<organism evidence="14 15">
    <name type="scientific">Cudoniella acicularis</name>
    <dbReference type="NCBI Taxonomy" id="354080"/>
    <lineage>
        <taxon>Eukaryota</taxon>
        <taxon>Fungi</taxon>
        <taxon>Dikarya</taxon>
        <taxon>Ascomycota</taxon>
        <taxon>Pezizomycotina</taxon>
        <taxon>Leotiomycetes</taxon>
        <taxon>Helotiales</taxon>
        <taxon>Tricladiaceae</taxon>
        <taxon>Cudoniella</taxon>
    </lineage>
</organism>
<feature type="transmembrane region" description="Helical" evidence="10">
    <location>
        <begin position="721"/>
        <end position="739"/>
    </location>
</feature>
<dbReference type="InterPro" id="IPR052430">
    <property type="entry name" value="IVT-Associated"/>
</dbReference>
<dbReference type="SMART" id="SM00320">
    <property type="entry name" value="WD40"/>
    <property type="match status" value="8"/>
</dbReference>
<dbReference type="InterPro" id="IPR036322">
    <property type="entry name" value="WD40_repeat_dom_sf"/>
</dbReference>
<evidence type="ECO:0000313" key="15">
    <source>
        <dbReference type="Proteomes" id="UP000566819"/>
    </source>
</evidence>